<dbReference type="Gene3D" id="3.30.70.870">
    <property type="entry name" value="Elongation Factor G (Translational Gtpase), domain 3"/>
    <property type="match status" value="1"/>
</dbReference>
<evidence type="ECO:0000313" key="9">
    <source>
        <dbReference type="EMBL" id="GLS92258.1"/>
    </source>
</evidence>
<evidence type="ECO:0000256" key="3">
    <source>
        <dbReference type="ARBA" id="ARBA00022801"/>
    </source>
</evidence>
<feature type="binding site" evidence="7">
    <location>
        <begin position="14"/>
        <end position="19"/>
    </location>
    <ligand>
        <name>GTP</name>
        <dbReference type="ChEBI" id="CHEBI:37565"/>
    </ligand>
</feature>
<dbReference type="Gene3D" id="2.40.30.10">
    <property type="entry name" value="Translation factors"/>
    <property type="match status" value="1"/>
</dbReference>
<dbReference type="Pfam" id="PF03144">
    <property type="entry name" value="GTP_EFTU_D2"/>
    <property type="match status" value="1"/>
</dbReference>
<evidence type="ECO:0000256" key="5">
    <source>
        <dbReference type="ARBA" id="ARBA00023134"/>
    </source>
</evidence>
<keyword evidence="2 7" id="KW-0547">Nucleotide-binding</keyword>
<comment type="caution">
    <text evidence="9">The sequence shown here is derived from an EMBL/GenBank/DDBJ whole genome shotgun (WGS) entry which is preliminary data.</text>
</comment>
<dbReference type="Gene3D" id="3.40.50.300">
    <property type="entry name" value="P-loop containing nucleotide triphosphate hydrolases"/>
    <property type="match status" value="1"/>
</dbReference>
<dbReference type="InterPro" id="IPR000640">
    <property type="entry name" value="EFG_V-like"/>
</dbReference>
<dbReference type="InterPro" id="IPR027417">
    <property type="entry name" value="P-loop_NTPase"/>
</dbReference>
<dbReference type="CDD" id="cd03709">
    <property type="entry name" value="lepA_C"/>
    <property type="match status" value="1"/>
</dbReference>
<keyword evidence="4 7" id="KW-0648">Protein biosynthesis</keyword>
<organism evidence="9 10">
    <name type="scientific">Psychromonas marina</name>
    <dbReference type="NCBI Taxonomy" id="88364"/>
    <lineage>
        <taxon>Bacteria</taxon>
        <taxon>Pseudomonadati</taxon>
        <taxon>Pseudomonadota</taxon>
        <taxon>Gammaproteobacteria</taxon>
        <taxon>Alteromonadales</taxon>
        <taxon>Psychromonadaceae</taxon>
        <taxon>Psychromonas</taxon>
    </lineage>
</organism>
<sequence length="598" mass="65800">MKNIRNFSIIAHIDHGKSTLSDRLISTCGGLSDREMESQVCDSMDIERERGITIKAQSVTLDYKANDGETYQLNFIDTPGHVDFSYEVSRSLAACEGALLVVDAGQGVEAQTLANCYTALDMNLEVVPILNKIDLPAAEPERVAEEIEDIIGIDATEAVRCSAKTGLGIDLVLEEIVRAVPAPEGDPDGPLQALIIDSWFDSYQGVVSLVRIKHGQIKVGDKMKVMSTDGVHLVSKVGYFTPKQLETGILKAGEVGYVIAGIKEILGAPVGDTLTTVNNPAEEALGGFKRVTPQVYAGLFPVSSDDYENFRDALAKLSINDASLFFEPENSSALGFGFRCGFLGLLHMEIIQERLEREYDIDLITTAPTVIYEVEKTDGEVQYVDSPAKLPAVNDILEIREPIAECNMLVPQAYLGNVITLCIEKRGIQTSMVYHGNQVALTYHIPMGEVVMDFFDRLKSTSRGYASLEYNFIKFEPADMVRVDVLINGDRVDALALITHRANSENYGRDLVEKMKELIPRQMFNIAIQAAIGSKIIARSTVKQLTKNVLAKCYGGDISRKKKLLKKQKEGKKRMKSVGNVDIPQEAFLAVLHIGKDK</sequence>
<dbReference type="InterPro" id="IPR004161">
    <property type="entry name" value="EFTu-like_2"/>
</dbReference>
<dbReference type="CDD" id="cd01890">
    <property type="entry name" value="LepA"/>
    <property type="match status" value="1"/>
</dbReference>
<evidence type="ECO:0000256" key="6">
    <source>
        <dbReference type="ARBA" id="ARBA00023136"/>
    </source>
</evidence>
<accession>A0ABQ6E4Z2</accession>
<keyword evidence="10" id="KW-1185">Reference proteome</keyword>
<dbReference type="InterPro" id="IPR005225">
    <property type="entry name" value="Small_GTP-bd"/>
</dbReference>
<dbReference type="SUPFAM" id="SSF54980">
    <property type="entry name" value="EF-G C-terminal domain-like"/>
    <property type="match status" value="2"/>
</dbReference>
<evidence type="ECO:0000259" key="8">
    <source>
        <dbReference type="PROSITE" id="PS51722"/>
    </source>
</evidence>
<dbReference type="EC" id="3.6.5.n1" evidence="7"/>
<gene>
    <name evidence="7 9" type="primary">lepA</name>
    <name evidence="9" type="ORF">GCM10007916_33280</name>
</gene>
<dbReference type="NCBIfam" id="TIGR00231">
    <property type="entry name" value="small_GTP"/>
    <property type="match status" value="1"/>
</dbReference>
<dbReference type="InterPro" id="IPR013842">
    <property type="entry name" value="LepA_CTD"/>
</dbReference>
<evidence type="ECO:0000256" key="1">
    <source>
        <dbReference type="ARBA" id="ARBA00005454"/>
    </source>
</evidence>
<dbReference type="PANTHER" id="PTHR43512">
    <property type="entry name" value="TRANSLATION FACTOR GUF1-RELATED"/>
    <property type="match status" value="1"/>
</dbReference>
<evidence type="ECO:0000313" key="10">
    <source>
        <dbReference type="Proteomes" id="UP001157353"/>
    </source>
</evidence>
<evidence type="ECO:0000256" key="2">
    <source>
        <dbReference type="ARBA" id="ARBA00022741"/>
    </source>
</evidence>
<name>A0ABQ6E4Z2_9GAMM</name>
<dbReference type="PANTHER" id="PTHR43512:SF4">
    <property type="entry name" value="TRANSLATION FACTOR GUF1 HOMOLOG, CHLOROPLASTIC"/>
    <property type="match status" value="1"/>
</dbReference>
<proteinExistence type="inferred from homology"/>
<keyword evidence="5 7" id="KW-0342">GTP-binding</keyword>
<comment type="catalytic activity">
    <reaction evidence="7">
        <text>GTP + H2O = GDP + phosphate + H(+)</text>
        <dbReference type="Rhea" id="RHEA:19669"/>
        <dbReference type="ChEBI" id="CHEBI:15377"/>
        <dbReference type="ChEBI" id="CHEBI:15378"/>
        <dbReference type="ChEBI" id="CHEBI:37565"/>
        <dbReference type="ChEBI" id="CHEBI:43474"/>
        <dbReference type="ChEBI" id="CHEBI:58189"/>
        <dbReference type="EC" id="3.6.5.n1"/>
    </reaction>
</comment>
<evidence type="ECO:0000256" key="7">
    <source>
        <dbReference type="HAMAP-Rule" id="MF_00071"/>
    </source>
</evidence>
<dbReference type="Pfam" id="PF00679">
    <property type="entry name" value="EFG_C"/>
    <property type="match status" value="1"/>
</dbReference>
<reference evidence="10" key="1">
    <citation type="journal article" date="2019" name="Int. J. Syst. Evol. Microbiol.">
        <title>The Global Catalogue of Microorganisms (GCM) 10K type strain sequencing project: providing services to taxonomists for standard genome sequencing and annotation.</title>
        <authorList>
            <consortium name="The Broad Institute Genomics Platform"/>
            <consortium name="The Broad Institute Genome Sequencing Center for Infectious Disease"/>
            <person name="Wu L."/>
            <person name="Ma J."/>
        </authorList>
    </citation>
    <scope>NUCLEOTIDE SEQUENCE [LARGE SCALE GENOMIC DNA]</scope>
    <source>
        <strain evidence="10">NBRC 103166</strain>
    </source>
</reference>
<dbReference type="PRINTS" id="PR00315">
    <property type="entry name" value="ELONGATNFCT"/>
</dbReference>
<dbReference type="PROSITE" id="PS00301">
    <property type="entry name" value="G_TR_1"/>
    <property type="match status" value="1"/>
</dbReference>
<dbReference type="InterPro" id="IPR035647">
    <property type="entry name" value="EFG_III/V"/>
</dbReference>
<dbReference type="InterPro" id="IPR038363">
    <property type="entry name" value="LepA_C_sf"/>
</dbReference>
<dbReference type="Pfam" id="PF00009">
    <property type="entry name" value="GTP_EFTU"/>
    <property type="match status" value="1"/>
</dbReference>
<comment type="function">
    <text evidence="7">Required for accurate and efficient protein synthesis under certain stress conditions. May act as a fidelity factor of the translation reaction, by catalyzing a one-codon backward translocation of tRNAs on improperly translocated ribosomes. Back-translocation proceeds from a post-translocation (POST) complex to a pre-translocation (PRE) complex, thus giving elongation factor G a second chance to translocate the tRNAs correctly. Binds to ribosomes in a GTP-dependent manner.</text>
</comment>
<dbReference type="InterPro" id="IPR031157">
    <property type="entry name" value="G_TR_CS"/>
</dbReference>
<keyword evidence="7" id="KW-1003">Cell membrane</keyword>
<dbReference type="Gene3D" id="3.30.70.2570">
    <property type="entry name" value="Elongation factor 4, C-terminal domain"/>
    <property type="match status" value="1"/>
</dbReference>
<dbReference type="CDD" id="cd16260">
    <property type="entry name" value="EF4_III"/>
    <property type="match status" value="1"/>
</dbReference>
<dbReference type="HAMAP" id="MF_00071">
    <property type="entry name" value="LepA"/>
    <property type="match status" value="1"/>
</dbReference>
<keyword evidence="6 7" id="KW-0472">Membrane</keyword>
<dbReference type="Gene3D" id="3.30.70.240">
    <property type="match status" value="1"/>
</dbReference>
<protein>
    <recommendedName>
        <fullName evidence="7">Elongation factor 4</fullName>
        <shortName evidence="7">EF-4</shortName>
        <ecNumber evidence="7">3.6.5.n1</ecNumber>
    </recommendedName>
    <alternativeName>
        <fullName evidence="7">Ribosomal back-translocase LepA</fullName>
    </alternativeName>
</protein>
<dbReference type="CDD" id="cd03699">
    <property type="entry name" value="EF4_II"/>
    <property type="match status" value="1"/>
</dbReference>
<dbReference type="InterPro" id="IPR035654">
    <property type="entry name" value="LepA_IV"/>
</dbReference>
<dbReference type="NCBIfam" id="TIGR01393">
    <property type="entry name" value="lepA"/>
    <property type="match status" value="1"/>
</dbReference>
<dbReference type="RefSeq" id="WP_284205356.1">
    <property type="nucleotide sequence ID" value="NZ_BSPQ01000019.1"/>
</dbReference>
<dbReference type="GO" id="GO:0003746">
    <property type="term" value="F:translation elongation factor activity"/>
    <property type="evidence" value="ECO:0007669"/>
    <property type="project" value="UniProtKB-KW"/>
</dbReference>
<feature type="domain" description="Tr-type G" evidence="8">
    <location>
        <begin position="2"/>
        <end position="184"/>
    </location>
</feature>
<dbReference type="SUPFAM" id="SSF52540">
    <property type="entry name" value="P-loop containing nucleoside triphosphate hydrolases"/>
    <property type="match status" value="1"/>
</dbReference>
<dbReference type="Pfam" id="PF06421">
    <property type="entry name" value="LepA_C"/>
    <property type="match status" value="1"/>
</dbReference>
<keyword evidence="9" id="KW-0251">Elongation factor</keyword>
<evidence type="ECO:0000256" key="4">
    <source>
        <dbReference type="ARBA" id="ARBA00022917"/>
    </source>
</evidence>
<comment type="similarity">
    <text evidence="1 7">Belongs to the TRAFAC class translation factor GTPase superfamily. Classic translation factor GTPase family. LepA subfamily.</text>
</comment>
<keyword evidence="3 7" id="KW-0378">Hydrolase</keyword>
<dbReference type="EMBL" id="BSPQ01000019">
    <property type="protein sequence ID" value="GLS92258.1"/>
    <property type="molecule type" value="Genomic_DNA"/>
</dbReference>
<feature type="binding site" evidence="7">
    <location>
        <begin position="131"/>
        <end position="134"/>
    </location>
    <ligand>
        <name>GTP</name>
        <dbReference type="ChEBI" id="CHEBI:37565"/>
    </ligand>
</feature>
<dbReference type="PROSITE" id="PS51722">
    <property type="entry name" value="G_TR_2"/>
    <property type="match status" value="1"/>
</dbReference>
<dbReference type="Proteomes" id="UP001157353">
    <property type="component" value="Unassembled WGS sequence"/>
</dbReference>
<comment type="subcellular location">
    <subcellularLocation>
        <location evidence="7">Cell membrane</location>
        <topology evidence="7">Peripheral membrane protein</topology>
        <orientation evidence="7">Cytoplasmic side</orientation>
    </subcellularLocation>
</comment>
<dbReference type="InterPro" id="IPR006297">
    <property type="entry name" value="EF-4"/>
</dbReference>
<dbReference type="InterPro" id="IPR000795">
    <property type="entry name" value="T_Tr_GTP-bd_dom"/>
</dbReference>